<comment type="caution">
    <text evidence="3">The sequence shown here is derived from an EMBL/GenBank/DDBJ whole genome shotgun (WGS) entry which is preliminary data.</text>
</comment>
<evidence type="ECO:0000256" key="1">
    <source>
        <dbReference type="SAM" id="Coils"/>
    </source>
</evidence>
<dbReference type="PANTHER" id="PTHR37686">
    <property type="entry name" value="LD36006P"/>
    <property type="match status" value="1"/>
</dbReference>
<organism evidence="3 4">
    <name type="scientific">Candidula unifasciata</name>
    <dbReference type="NCBI Taxonomy" id="100452"/>
    <lineage>
        <taxon>Eukaryota</taxon>
        <taxon>Metazoa</taxon>
        <taxon>Spiralia</taxon>
        <taxon>Lophotrochozoa</taxon>
        <taxon>Mollusca</taxon>
        <taxon>Gastropoda</taxon>
        <taxon>Heterobranchia</taxon>
        <taxon>Euthyneura</taxon>
        <taxon>Panpulmonata</taxon>
        <taxon>Eupulmonata</taxon>
        <taxon>Stylommatophora</taxon>
        <taxon>Helicina</taxon>
        <taxon>Helicoidea</taxon>
        <taxon>Geomitridae</taxon>
        <taxon>Candidula</taxon>
    </lineage>
</organism>
<dbReference type="OrthoDB" id="10003277at2759"/>
<sequence>MEKNYTNPLAATGSQPQRENLTFSIETEKLSPEVAELTLSIKKLSETLLFHWKNFPIILPDSITEKRADATISDGEEYTGVVQFKDLFVTPTFDELEAVAMDESGKLKKLNEAQFTMIRKLGEFEVASLNFPGHTHRWRLSKILQKGSERTRDSLLEDLARSLSLITIVARDRFCSDFFSLAEAVRSWGSGLCCLLDILIGVPSTSSGDLCHKLHEERMRYLVAELDIKPSLKRELNTYCEYVKTQCRGFPGNKHKTAELRPPPIPYRYQTPKGQEIDLRLFNKDLMNNSMGILSNILDRQAKGWHIQMRTKLIRHYQGQGWTNEEISKKVTEDIMDHYLNKVFMAITTNAELDVLQPGLGDLLVNQAKSVIAMLKAKQNLRKKMDEQKEKLINYLKETYPIKSRISTWMTEQIHAFEREFVRQNLWTVHEEAISMCEEDGLQQTVYFLRRDLNFIKERETVLRKELGRVKAPTQEFTFSTRIWLPHNWIVRKWNNGLKSEIIETVILESQPLHKTSSDANISFSVQKSIERGTSTRYPFWRWWNFLQRTWSYTWNLMYFFGIVIPWCSPVSFRALLWPSSFVPDLDQSQHDGSLFPRESSRTQSLLSRLRALFSNITSSRAQFEAAPDTGFLGKSLTRHFNRFWNYVVKGALGSIGIVLVFPALCISASTLSLAAALLTPIWVPIATFVSHIFFILIWDVDCPRPEKNKFFILFEAVIWNMLLQGCLQPLLAILIGAVACPLASSAVFLYGICSSCLRSFWDACMFHIVIKNRGRVPSSDGFVARRIAGPGLASNYFFQIHPEQALAALEARIEHDELDTWKKQQLAIIEEPIETYQKLVEQCFKPFSAALSERGVYLDLCQETAEYVKILNAKVSQREVKLYTGLNPDLQRRIKLPESDLKLTLVYAAKILEEFYPEHIIKPSGLTEEQFWESKDLEFRDWKGFAAKKLKEIFTPAFLVPLEETDNYFQLKVKHLNIKRYTEMLSSANFHDDLDLVVELHTPEGDVSIQAPYLDVTYFDPRKKQNIGSLSTSTPRSQGCARKIAGQPLELDKLEVPLPIPHPANIAIAIYNRENDQDSIDLNDATCQKIVRATKE</sequence>
<gene>
    <name evidence="3" type="ORF">CUNI_LOCUS18506</name>
</gene>
<feature type="transmembrane region" description="Helical" evidence="2">
    <location>
        <begin position="647"/>
        <end position="670"/>
    </location>
</feature>
<keyword evidence="2" id="KW-0812">Transmembrane</keyword>
<keyword evidence="2" id="KW-1133">Transmembrane helix</keyword>
<feature type="coiled-coil region" evidence="1">
    <location>
        <begin position="371"/>
        <end position="398"/>
    </location>
</feature>
<dbReference type="AlphaFoldDB" id="A0A8S3ZXQ8"/>
<proteinExistence type="predicted"/>
<dbReference type="EMBL" id="CAJHNH020005779">
    <property type="protein sequence ID" value="CAG5132948.1"/>
    <property type="molecule type" value="Genomic_DNA"/>
</dbReference>
<feature type="transmembrane region" description="Helical" evidence="2">
    <location>
        <begin position="557"/>
        <end position="577"/>
    </location>
</feature>
<accession>A0A8S3ZXQ8</accession>
<evidence type="ECO:0000256" key="2">
    <source>
        <dbReference type="SAM" id="Phobius"/>
    </source>
</evidence>
<feature type="non-terminal residue" evidence="3">
    <location>
        <position position="1097"/>
    </location>
</feature>
<dbReference type="InterPro" id="IPR057435">
    <property type="entry name" value="Lips"/>
</dbReference>
<reference evidence="3" key="1">
    <citation type="submission" date="2021-04" db="EMBL/GenBank/DDBJ databases">
        <authorList>
            <consortium name="Molecular Ecology Group"/>
        </authorList>
    </citation>
    <scope>NUCLEOTIDE SEQUENCE</scope>
</reference>
<evidence type="ECO:0000313" key="4">
    <source>
        <dbReference type="Proteomes" id="UP000678393"/>
    </source>
</evidence>
<dbReference type="Proteomes" id="UP000678393">
    <property type="component" value="Unassembled WGS sequence"/>
</dbReference>
<evidence type="ECO:0000313" key="3">
    <source>
        <dbReference type="EMBL" id="CAG5132948.1"/>
    </source>
</evidence>
<dbReference type="PANTHER" id="PTHR37686:SF1">
    <property type="entry name" value="LD36006P"/>
    <property type="match status" value="1"/>
</dbReference>
<keyword evidence="1" id="KW-0175">Coiled coil</keyword>
<keyword evidence="2" id="KW-0472">Membrane</keyword>
<name>A0A8S3ZXQ8_9EUPU</name>
<feature type="transmembrane region" description="Helical" evidence="2">
    <location>
        <begin position="682"/>
        <end position="699"/>
    </location>
</feature>
<dbReference type="Pfam" id="PF25228">
    <property type="entry name" value="Lips"/>
    <property type="match status" value="1"/>
</dbReference>
<protein>
    <submittedName>
        <fullName evidence="3">Uncharacterized protein</fullName>
    </submittedName>
</protein>
<keyword evidence="4" id="KW-1185">Reference proteome</keyword>